<dbReference type="InterPro" id="IPR032710">
    <property type="entry name" value="NTF2-like_dom_sf"/>
</dbReference>
<proteinExistence type="predicted"/>
<organism evidence="1 2">
    <name type="scientific">Photobacterium leiognathi subsp. mandapamensis</name>
    <name type="common">Photobacterium mandapamensis</name>
    <dbReference type="NCBI Taxonomy" id="48408"/>
    <lineage>
        <taxon>Bacteria</taxon>
        <taxon>Pseudomonadati</taxon>
        <taxon>Pseudomonadota</taxon>
        <taxon>Gammaproteobacteria</taxon>
        <taxon>Vibrionales</taxon>
        <taxon>Vibrionaceae</taxon>
        <taxon>Photobacterium</taxon>
    </lineage>
</organism>
<comment type="caution">
    <text evidence="1">The sequence shown here is derived from an EMBL/GenBank/DDBJ whole genome shotgun (WGS) entry which is preliminary data.</text>
</comment>
<dbReference type="SUPFAM" id="SSF54427">
    <property type="entry name" value="NTF2-like"/>
    <property type="match status" value="1"/>
</dbReference>
<dbReference type="Proteomes" id="UP000240530">
    <property type="component" value="Unassembled WGS sequence"/>
</dbReference>
<evidence type="ECO:0000313" key="2">
    <source>
        <dbReference type="Proteomes" id="UP000240530"/>
    </source>
</evidence>
<sequence length="157" mass="18600">MKQNPYNEQDADRCEIWDMLVSRDINAYCHADWSKVENDFVTSEFFAINANKNPDPSRWTLSFSSLDLYRDEWLRQAQHSQQTDYAECLEEAIHRATTLNEITIDGDRALARKQFNGAIKRRDNENEVLLWQTLYYLKRTIEGWKICGFTGYLPYTQ</sequence>
<dbReference type="RefSeq" id="WP_008987086.1">
    <property type="nucleotide sequence ID" value="NZ_CP131572.1"/>
</dbReference>
<gene>
    <name evidence="1" type="ORF">C0W93_09530</name>
</gene>
<accession>A0A2T3KVT4</accession>
<reference evidence="1 2" key="1">
    <citation type="submission" date="2018-03" db="EMBL/GenBank/DDBJ databases">
        <title>Whole genome sequencing of Histamine producing bacteria.</title>
        <authorList>
            <person name="Butler K."/>
        </authorList>
    </citation>
    <scope>NUCLEOTIDE SEQUENCE [LARGE SCALE GENOMIC DNA]</scope>
    <source>
        <strain evidence="1 2">Res.4.1</strain>
    </source>
</reference>
<name>A0A2T3KVT4_PHOLD</name>
<dbReference type="AlphaFoldDB" id="A0A2T3KVT4"/>
<evidence type="ECO:0008006" key="3">
    <source>
        <dbReference type="Google" id="ProtNLM"/>
    </source>
</evidence>
<evidence type="ECO:0000313" key="1">
    <source>
        <dbReference type="EMBL" id="PSV11271.1"/>
    </source>
</evidence>
<dbReference type="EMBL" id="PYNS01000007">
    <property type="protein sequence ID" value="PSV11271.1"/>
    <property type="molecule type" value="Genomic_DNA"/>
</dbReference>
<protein>
    <recommendedName>
        <fullName evidence="3">SnoaL-like domain-containing protein</fullName>
    </recommendedName>
</protein>